<accession>A0A914QFA0</accession>
<evidence type="ECO:0000256" key="4">
    <source>
        <dbReference type="ARBA" id="ARBA00022692"/>
    </source>
</evidence>
<keyword evidence="4 13" id="KW-0812">Transmembrane</keyword>
<keyword evidence="7" id="KW-0297">G-protein coupled receptor</keyword>
<dbReference type="Pfam" id="PF16489">
    <property type="entry name" value="GAIN"/>
    <property type="match status" value="1"/>
</dbReference>
<evidence type="ECO:0000256" key="10">
    <source>
        <dbReference type="ARBA" id="ARBA00023170"/>
    </source>
</evidence>
<evidence type="ECO:0000256" key="3">
    <source>
        <dbReference type="ARBA" id="ARBA00022475"/>
    </source>
</evidence>
<dbReference type="InterPro" id="IPR000832">
    <property type="entry name" value="GPCR_2_secretin-like"/>
</dbReference>
<evidence type="ECO:0000256" key="1">
    <source>
        <dbReference type="ARBA" id="ARBA00004651"/>
    </source>
</evidence>
<name>A0A914QFA0_9BILA</name>
<feature type="transmembrane region" description="Helical" evidence="13">
    <location>
        <begin position="570"/>
        <end position="593"/>
    </location>
</feature>
<dbReference type="GO" id="GO:0005886">
    <property type="term" value="C:plasma membrane"/>
    <property type="evidence" value="ECO:0007669"/>
    <property type="project" value="UniProtKB-SubCell"/>
</dbReference>
<dbReference type="WBParaSite" id="PDA_v2.g3049.t1">
    <property type="protein sequence ID" value="PDA_v2.g3049.t1"/>
    <property type="gene ID" value="PDA_v2.g3049"/>
</dbReference>
<evidence type="ECO:0000259" key="14">
    <source>
        <dbReference type="PROSITE" id="PS50221"/>
    </source>
</evidence>
<evidence type="ECO:0000256" key="12">
    <source>
        <dbReference type="ARBA" id="ARBA00023224"/>
    </source>
</evidence>
<evidence type="ECO:0000313" key="17">
    <source>
        <dbReference type="Proteomes" id="UP000887578"/>
    </source>
</evidence>
<evidence type="ECO:0000256" key="11">
    <source>
        <dbReference type="ARBA" id="ARBA00023180"/>
    </source>
</evidence>
<keyword evidence="10" id="KW-0675">Receptor</keyword>
<keyword evidence="3" id="KW-1003">Cell membrane</keyword>
<dbReference type="InterPro" id="IPR017981">
    <property type="entry name" value="GPCR_2-like_7TM"/>
</dbReference>
<keyword evidence="5" id="KW-0732">Signal</keyword>
<dbReference type="FunFam" id="1.20.1070.10:FF:000058">
    <property type="entry name" value="Adhesion G protein-coupled receptor F5"/>
    <property type="match status" value="1"/>
</dbReference>
<feature type="domain" description="G-protein coupled receptors family 2 profile 2" evidence="16">
    <location>
        <begin position="378"/>
        <end position="623"/>
    </location>
</feature>
<evidence type="ECO:0000313" key="18">
    <source>
        <dbReference type="WBParaSite" id="PDA_v2.g3049.t1"/>
    </source>
</evidence>
<feature type="transmembrane region" description="Helical" evidence="13">
    <location>
        <begin position="415"/>
        <end position="433"/>
    </location>
</feature>
<dbReference type="GO" id="GO:0004930">
    <property type="term" value="F:G protein-coupled receptor activity"/>
    <property type="evidence" value="ECO:0007669"/>
    <property type="project" value="UniProtKB-KW"/>
</dbReference>
<dbReference type="Gene3D" id="1.25.40.610">
    <property type="match status" value="1"/>
</dbReference>
<organism evidence="17 18">
    <name type="scientific">Panagrolaimus davidi</name>
    <dbReference type="NCBI Taxonomy" id="227884"/>
    <lineage>
        <taxon>Eukaryota</taxon>
        <taxon>Metazoa</taxon>
        <taxon>Ecdysozoa</taxon>
        <taxon>Nematoda</taxon>
        <taxon>Chromadorea</taxon>
        <taxon>Rhabditida</taxon>
        <taxon>Tylenchina</taxon>
        <taxon>Panagrolaimomorpha</taxon>
        <taxon>Panagrolaimoidea</taxon>
        <taxon>Panagrolaimidae</taxon>
        <taxon>Panagrolaimus</taxon>
    </lineage>
</organism>
<evidence type="ECO:0000256" key="8">
    <source>
        <dbReference type="ARBA" id="ARBA00023136"/>
    </source>
</evidence>
<feature type="transmembrane region" description="Helical" evidence="13">
    <location>
        <begin position="380"/>
        <end position="403"/>
    </location>
</feature>
<keyword evidence="6 13" id="KW-1133">Transmembrane helix</keyword>
<dbReference type="InterPro" id="IPR032471">
    <property type="entry name" value="AGRL2-4_GAIN_subdom_A"/>
</dbReference>
<dbReference type="InterPro" id="IPR057244">
    <property type="entry name" value="GAIN_B"/>
</dbReference>
<feature type="domain" description="GAIN-B" evidence="14">
    <location>
        <begin position="212"/>
        <end position="369"/>
    </location>
</feature>
<keyword evidence="11" id="KW-0325">Glycoprotein</keyword>
<feature type="transmembrane region" description="Helical" evidence="13">
    <location>
        <begin position="482"/>
        <end position="502"/>
    </location>
</feature>
<keyword evidence="8 13" id="KW-0472">Membrane</keyword>
<dbReference type="Gene3D" id="1.20.1070.10">
    <property type="entry name" value="Rhodopsin 7-helix transmembrane proteins"/>
    <property type="match status" value="1"/>
</dbReference>
<evidence type="ECO:0000256" key="5">
    <source>
        <dbReference type="ARBA" id="ARBA00022729"/>
    </source>
</evidence>
<feature type="transmembrane region" description="Helical" evidence="13">
    <location>
        <begin position="439"/>
        <end position="461"/>
    </location>
</feature>
<keyword evidence="12" id="KW-0807">Transducer</keyword>
<evidence type="ECO:0000256" key="6">
    <source>
        <dbReference type="ARBA" id="ARBA00022989"/>
    </source>
</evidence>
<dbReference type="GO" id="GO:0007166">
    <property type="term" value="P:cell surface receptor signaling pathway"/>
    <property type="evidence" value="ECO:0007669"/>
    <property type="project" value="InterPro"/>
</dbReference>
<dbReference type="Gene3D" id="4.10.1240.10">
    <property type="entry name" value="GPCR, family 2, extracellular hormone receptor domain"/>
    <property type="match status" value="1"/>
</dbReference>
<reference evidence="18" key="1">
    <citation type="submission" date="2022-11" db="UniProtKB">
        <authorList>
            <consortium name="WormBaseParasite"/>
        </authorList>
    </citation>
    <scope>IDENTIFICATION</scope>
</reference>
<dbReference type="InterPro" id="IPR001879">
    <property type="entry name" value="GPCR_2_extracellular_dom"/>
</dbReference>
<feature type="transmembrane region" description="Helical" evidence="13">
    <location>
        <begin position="522"/>
        <end position="549"/>
    </location>
</feature>
<keyword evidence="17" id="KW-1185">Reference proteome</keyword>
<dbReference type="Pfam" id="PF01825">
    <property type="entry name" value="GPS"/>
    <property type="match status" value="1"/>
</dbReference>
<evidence type="ECO:0000256" key="9">
    <source>
        <dbReference type="ARBA" id="ARBA00023157"/>
    </source>
</evidence>
<dbReference type="Proteomes" id="UP000887578">
    <property type="component" value="Unplaced"/>
</dbReference>
<dbReference type="PROSITE" id="PS50227">
    <property type="entry name" value="G_PROTEIN_RECEP_F2_3"/>
    <property type="match status" value="1"/>
</dbReference>
<evidence type="ECO:0000259" key="16">
    <source>
        <dbReference type="PROSITE" id="PS50261"/>
    </source>
</evidence>
<dbReference type="InterPro" id="IPR046338">
    <property type="entry name" value="GAIN_dom_sf"/>
</dbReference>
<comment type="similarity">
    <text evidence="2">Belongs to the G-protein coupled receptor 2 family. Adhesion G-protein coupled receptor (ADGR) subfamily.</text>
</comment>
<dbReference type="InterPro" id="IPR036445">
    <property type="entry name" value="GPCR_2_extracell_dom_sf"/>
</dbReference>
<dbReference type="SMART" id="SM00303">
    <property type="entry name" value="GPS"/>
    <property type="match status" value="1"/>
</dbReference>
<comment type="subcellular location">
    <subcellularLocation>
        <location evidence="1">Cell membrane</location>
        <topology evidence="1">Multi-pass membrane protein</topology>
    </subcellularLocation>
</comment>
<evidence type="ECO:0000256" key="13">
    <source>
        <dbReference type="SAM" id="Phobius"/>
    </source>
</evidence>
<feature type="domain" description="G-protein coupled receptors family 2 profile 1" evidence="15">
    <location>
        <begin position="19"/>
        <end position="74"/>
    </location>
</feature>
<dbReference type="InterPro" id="IPR000203">
    <property type="entry name" value="GPS"/>
</dbReference>
<evidence type="ECO:0000259" key="15">
    <source>
        <dbReference type="PROSITE" id="PS50227"/>
    </source>
</evidence>
<dbReference type="PRINTS" id="PR00249">
    <property type="entry name" value="GPCRSECRETIN"/>
</dbReference>
<evidence type="ECO:0000256" key="7">
    <source>
        <dbReference type="ARBA" id="ARBA00023040"/>
    </source>
</evidence>
<protein>
    <submittedName>
        <fullName evidence="18">Uncharacterized protein</fullName>
    </submittedName>
</protein>
<dbReference type="PROSITE" id="PS50221">
    <property type="entry name" value="GAIN_B"/>
    <property type="match status" value="1"/>
</dbReference>
<evidence type="ECO:0000256" key="2">
    <source>
        <dbReference type="ARBA" id="ARBA00007343"/>
    </source>
</evidence>
<dbReference type="PANTHER" id="PTHR12011:SF467">
    <property type="entry name" value="LATROPHILIN-LIKE PROTEIN 1"/>
    <property type="match status" value="1"/>
</dbReference>
<sequence length="626" mass="71251">MSSVKSSLTSLLPTLPPKFCQPKFEREVQFGKTETGRIAKAQCPINTYGEAEQFCSITGKWEGLPDLSNCVSIWIKKLDDDIQNSPEDPIIHFETMKDLFTHSRRHKLVGGELIKVSSIVEKVVYNYINIMKSSTRSKENHHQSREMNKFLVDLINNLLSPLQEPAWKDINSIKQRNVASKILDSSEKLLATIFSVTPTSESSMTEHFDALPNIRAIVSTVSISNYVSFPYTPLKNDIINIPKEALEVSGEHNGQVVYSNIDGLQKYLQPKHNPENQYPKVLASKILTASVIRYGRPESIHRIARPVILSFHTNSAPNLTNPQCVWWNSDIQDWSQNGCIMKSHNGSFTVCECSHLTHFAILMDVRGIALPEFQEMILTVITYVGCLLSIICLLLSFAAFFIFSDKSNDRNAIHMNLSLTLAIAEIVFLFGIYRTSDKLICTIVGAVLQYFFLSAFCWMAFEGLQLYFMLVQVFTSKQSRQPFYYFGAYGFPAIISAASFYLNPNGFGTDRHCWLSTENYFIWTFVGPASAVLLCNLLFLLMTFCIVCKHSNVGYKPCKHDYDTIRMIRAWLKGSFALIFLLGLTWTLGFFWIDQKTVWVAYVFTVFNTLQGVCIFIFHIWLNDKV</sequence>
<dbReference type="SMART" id="SM00008">
    <property type="entry name" value="HormR"/>
    <property type="match status" value="1"/>
</dbReference>
<dbReference type="Gene3D" id="2.60.220.50">
    <property type="match status" value="1"/>
</dbReference>
<keyword evidence="9" id="KW-1015">Disulfide bond</keyword>
<dbReference type="PANTHER" id="PTHR12011">
    <property type="entry name" value="ADHESION G-PROTEIN COUPLED RECEPTOR"/>
    <property type="match status" value="1"/>
</dbReference>
<proteinExistence type="inferred from homology"/>
<dbReference type="AlphaFoldDB" id="A0A914QFA0"/>
<feature type="transmembrane region" description="Helical" evidence="13">
    <location>
        <begin position="599"/>
        <end position="622"/>
    </location>
</feature>
<dbReference type="Pfam" id="PF00002">
    <property type="entry name" value="7tm_2"/>
    <property type="match status" value="1"/>
</dbReference>
<dbReference type="PROSITE" id="PS50261">
    <property type="entry name" value="G_PROTEIN_RECEP_F2_4"/>
    <property type="match status" value="1"/>
</dbReference>